<accession>A0A935CBP1</accession>
<keyword evidence="3 6" id="KW-0012">Acyltransferase</keyword>
<dbReference type="GO" id="GO:0003841">
    <property type="term" value="F:1-acylglycerol-3-phosphate O-acyltransferase activity"/>
    <property type="evidence" value="ECO:0007669"/>
    <property type="project" value="TreeGrafter"/>
</dbReference>
<dbReference type="InterPro" id="IPR002123">
    <property type="entry name" value="Plipid/glycerol_acylTrfase"/>
</dbReference>
<sequence length="248" mass="29044">MNKTFQRLYTLWCAIVFAGIFLILFPFFLVLIMFPKWHHHSFYLNRFWAWTALKLVGIPTKLQGVERIDKTKQYVYCSNHFSLLDILSFGFAPNPVVYVGKESLAKIPFFGFMFSKLHVTVNRESMKNSYQALQRAIAKMGENRSLVMYPEGGIYSKDIPRMARFKDGAFRAAIEKQIPVVPVTLPDNWIILPDERAPLIRRRKMKMIFHEPIPTKGLNMKDVPALKEQVFKTIERGINQHHPIYEYK</sequence>
<keyword evidence="7" id="KW-1185">Reference proteome</keyword>
<dbReference type="AlphaFoldDB" id="A0A935CBP1"/>
<evidence type="ECO:0000256" key="4">
    <source>
        <dbReference type="SAM" id="Phobius"/>
    </source>
</evidence>
<dbReference type="RefSeq" id="WP_201433117.1">
    <property type="nucleotide sequence ID" value="NZ_JAEQBW010000020.1"/>
</dbReference>
<name>A0A935CBP1_9BACT</name>
<reference evidence="6" key="1">
    <citation type="submission" date="2021-01" db="EMBL/GenBank/DDBJ databases">
        <title>Marivirga aurantiaca sp. nov., isolated from intertidal surface sediments.</title>
        <authorList>
            <person name="Zhang M."/>
        </authorList>
    </citation>
    <scope>NUCLEOTIDE SEQUENCE</scope>
    <source>
        <strain evidence="6">S37H4</strain>
    </source>
</reference>
<organism evidence="6 7">
    <name type="scientific">Marivirga aurantiaca</name>
    <dbReference type="NCBI Taxonomy" id="2802615"/>
    <lineage>
        <taxon>Bacteria</taxon>
        <taxon>Pseudomonadati</taxon>
        <taxon>Bacteroidota</taxon>
        <taxon>Cytophagia</taxon>
        <taxon>Cytophagales</taxon>
        <taxon>Marivirgaceae</taxon>
        <taxon>Marivirga</taxon>
    </lineage>
</organism>
<evidence type="ECO:0000313" key="6">
    <source>
        <dbReference type="EMBL" id="MBK6267431.1"/>
    </source>
</evidence>
<evidence type="ECO:0000256" key="2">
    <source>
        <dbReference type="ARBA" id="ARBA00022679"/>
    </source>
</evidence>
<dbReference type="PANTHER" id="PTHR10434">
    <property type="entry name" value="1-ACYL-SN-GLYCEROL-3-PHOSPHATE ACYLTRANSFERASE"/>
    <property type="match status" value="1"/>
</dbReference>
<gene>
    <name evidence="6" type="ORF">JKA74_20490</name>
</gene>
<protein>
    <submittedName>
        <fullName evidence="6">1-acyl-sn-glycerol-3-phosphate acyltransferase</fullName>
    </submittedName>
</protein>
<dbReference type="CDD" id="cd07989">
    <property type="entry name" value="LPLAT_AGPAT-like"/>
    <property type="match status" value="1"/>
</dbReference>
<evidence type="ECO:0000259" key="5">
    <source>
        <dbReference type="SMART" id="SM00563"/>
    </source>
</evidence>
<comment type="pathway">
    <text evidence="1">Lipid metabolism.</text>
</comment>
<dbReference type="PANTHER" id="PTHR10434:SF11">
    <property type="entry name" value="1-ACYL-SN-GLYCEROL-3-PHOSPHATE ACYLTRANSFERASE"/>
    <property type="match status" value="1"/>
</dbReference>
<keyword evidence="4" id="KW-1133">Transmembrane helix</keyword>
<keyword evidence="4" id="KW-0812">Transmembrane</keyword>
<dbReference type="GO" id="GO:0006654">
    <property type="term" value="P:phosphatidic acid biosynthetic process"/>
    <property type="evidence" value="ECO:0007669"/>
    <property type="project" value="TreeGrafter"/>
</dbReference>
<evidence type="ECO:0000313" key="7">
    <source>
        <dbReference type="Proteomes" id="UP000611723"/>
    </source>
</evidence>
<dbReference type="SMART" id="SM00563">
    <property type="entry name" value="PlsC"/>
    <property type="match status" value="1"/>
</dbReference>
<dbReference type="SUPFAM" id="SSF69593">
    <property type="entry name" value="Glycerol-3-phosphate (1)-acyltransferase"/>
    <property type="match status" value="1"/>
</dbReference>
<dbReference type="Proteomes" id="UP000611723">
    <property type="component" value="Unassembled WGS sequence"/>
</dbReference>
<comment type="caution">
    <text evidence="6">The sequence shown here is derived from an EMBL/GenBank/DDBJ whole genome shotgun (WGS) entry which is preliminary data.</text>
</comment>
<evidence type="ECO:0000256" key="1">
    <source>
        <dbReference type="ARBA" id="ARBA00005189"/>
    </source>
</evidence>
<keyword evidence="4" id="KW-0472">Membrane</keyword>
<keyword evidence="2" id="KW-0808">Transferase</keyword>
<feature type="domain" description="Phospholipid/glycerol acyltransferase" evidence="5">
    <location>
        <begin position="74"/>
        <end position="188"/>
    </location>
</feature>
<dbReference type="EMBL" id="JAEQBW010000020">
    <property type="protein sequence ID" value="MBK6267431.1"/>
    <property type="molecule type" value="Genomic_DNA"/>
</dbReference>
<evidence type="ECO:0000256" key="3">
    <source>
        <dbReference type="ARBA" id="ARBA00023315"/>
    </source>
</evidence>
<feature type="transmembrane region" description="Helical" evidence="4">
    <location>
        <begin position="12"/>
        <end position="34"/>
    </location>
</feature>
<dbReference type="Pfam" id="PF01553">
    <property type="entry name" value="Acyltransferase"/>
    <property type="match status" value="1"/>
</dbReference>
<proteinExistence type="predicted"/>